<evidence type="ECO:0000313" key="1">
    <source>
        <dbReference type="EMBL" id="PSB36665.1"/>
    </source>
</evidence>
<evidence type="ECO:0000313" key="2">
    <source>
        <dbReference type="Proteomes" id="UP000238218"/>
    </source>
</evidence>
<reference evidence="1 2" key="1">
    <citation type="submission" date="2018-02" db="EMBL/GenBank/DDBJ databases">
        <authorList>
            <person name="Moore K."/>
            <person name="Momper L."/>
        </authorList>
    </citation>
    <scope>NUCLEOTIDE SEQUENCE [LARGE SCALE GENOMIC DNA]</scope>
    <source>
        <strain evidence="1 2">CCALA 015</strain>
    </source>
</reference>
<proteinExistence type="predicted"/>
<dbReference type="PANTHER" id="PTHR43861">
    <property type="entry name" value="TRANS-ACONITATE 2-METHYLTRANSFERASE-RELATED"/>
    <property type="match status" value="1"/>
</dbReference>
<accession>A0ABX5F5B6</accession>
<evidence type="ECO:0008006" key="3">
    <source>
        <dbReference type="Google" id="ProtNLM"/>
    </source>
</evidence>
<dbReference type="SUPFAM" id="SSF53335">
    <property type="entry name" value="S-adenosyl-L-methionine-dependent methyltransferases"/>
    <property type="match status" value="1"/>
</dbReference>
<dbReference type="Proteomes" id="UP000238218">
    <property type="component" value="Unassembled WGS sequence"/>
</dbReference>
<dbReference type="CDD" id="cd02440">
    <property type="entry name" value="AdoMet_MTases"/>
    <property type="match status" value="1"/>
</dbReference>
<dbReference type="EMBL" id="PVWP01000008">
    <property type="protein sequence ID" value="PSB36665.1"/>
    <property type="molecule type" value="Genomic_DNA"/>
</dbReference>
<dbReference type="InterPro" id="IPR029063">
    <property type="entry name" value="SAM-dependent_MTases_sf"/>
</dbReference>
<comment type="caution">
    <text evidence="1">The sequence shown here is derived from an EMBL/GenBank/DDBJ whole genome shotgun (WGS) entry which is preliminary data.</text>
</comment>
<dbReference type="Pfam" id="PF13489">
    <property type="entry name" value="Methyltransf_23"/>
    <property type="match status" value="1"/>
</dbReference>
<keyword evidence="2" id="KW-1185">Reference proteome</keyword>
<sequence length="396" mass="43276">MMIRCRICGATLSPPDYSAAAPAITSISTHLAIPTQTHICRNCGHGQSPDLPKIQEFYDTQYRISLQSDQHDQLYEVRDGQPVFRTQRQAEMLAAIGLPLNARVLDFGAAKGTTLRTFLESRPDLRPSIFDVSDDYVGFWQGWVPATEQVTHRLPADWQGRFDLVTAHFVLEHVVDPIGTLKCLAELLAPGGKVFFTVPDPLSNTGDFLVVDHVNHFTASSLMRTCELAGLVAHTLSRELFRGAYVVIAERAVVSASSSGGPQTDIGSDITQAIDALAFWSKALGSLDADQHVEAHVPTAIYGAGFYGALITSRLHQKPLCFLDRNKYLQGQDYLGVAVLAPEDCPDLIRRIYPGLNPLHARAILADANIWMPPGATICYLTDAELSPTSSHDQGV</sequence>
<organism evidence="1 2">
    <name type="scientific">Aphanothece cf. minutissima CCALA 015</name>
    <dbReference type="NCBI Taxonomy" id="2107695"/>
    <lineage>
        <taxon>Bacteria</taxon>
        <taxon>Bacillati</taxon>
        <taxon>Cyanobacteriota</taxon>
        <taxon>Cyanophyceae</taxon>
        <taxon>Oscillatoriophycideae</taxon>
        <taxon>Chroococcales</taxon>
        <taxon>Aphanothecaceae</taxon>
        <taxon>Aphanothece</taxon>
    </lineage>
</organism>
<name>A0ABX5F5B6_9CHRO</name>
<dbReference type="Gene3D" id="3.40.50.150">
    <property type="entry name" value="Vaccinia Virus protein VP39"/>
    <property type="match status" value="1"/>
</dbReference>
<protein>
    <recommendedName>
        <fullName evidence="3">Methyltransferase type 12</fullName>
    </recommendedName>
</protein>
<reference evidence="1 2" key="2">
    <citation type="submission" date="2018-03" db="EMBL/GenBank/DDBJ databases">
        <title>The ancient ancestry and fast evolution of plastids.</title>
        <authorList>
            <person name="Moore K.R."/>
            <person name="Magnabosco C."/>
            <person name="Momper L."/>
            <person name="Gold D.A."/>
            <person name="Bosak T."/>
            <person name="Fournier G.P."/>
        </authorList>
    </citation>
    <scope>NUCLEOTIDE SEQUENCE [LARGE SCALE GENOMIC DNA]</scope>
    <source>
        <strain evidence="1 2">CCALA 015</strain>
    </source>
</reference>
<gene>
    <name evidence="1" type="ORF">C7B81_12045</name>
</gene>